<sequence>MALINCKECGSQISDKAKTCPQCGFEQPKKTSLFTWIIGGLFAFGVLFAVYGSTRESTTTEIAQPKDENKAGLLLYFAQEQIKQNAKDAASVKFRGEQLHEKTDVGAVACGEVDAKNSFGAYTGFKGFVAIEKDMTLYIENGANSKYFAEKWNKYCVNK</sequence>
<name>A0A150HLE5_9GAMM</name>
<dbReference type="InterPro" id="IPR026870">
    <property type="entry name" value="Zinc_ribbon_dom"/>
</dbReference>
<gene>
    <name evidence="3" type="ORF">AVENLUH5627_02698</name>
</gene>
<keyword evidence="1" id="KW-0812">Transmembrane</keyword>
<protein>
    <recommendedName>
        <fullName evidence="2">Zinc-ribbon domain-containing protein</fullName>
    </recommendedName>
</protein>
<evidence type="ECO:0000259" key="2">
    <source>
        <dbReference type="Pfam" id="PF13240"/>
    </source>
</evidence>
<dbReference type="Pfam" id="PF13240">
    <property type="entry name" value="Zn_Ribbon_1"/>
    <property type="match status" value="1"/>
</dbReference>
<evidence type="ECO:0000313" key="3">
    <source>
        <dbReference type="EMBL" id="KXZ65968.1"/>
    </source>
</evidence>
<proteinExistence type="predicted"/>
<evidence type="ECO:0000256" key="1">
    <source>
        <dbReference type="SAM" id="Phobius"/>
    </source>
</evidence>
<keyword evidence="1" id="KW-1133">Transmembrane helix</keyword>
<dbReference type="Proteomes" id="UP000075680">
    <property type="component" value="Unassembled WGS sequence"/>
</dbReference>
<accession>A0A150HLE5</accession>
<dbReference type="AlphaFoldDB" id="A0A150HLE5"/>
<evidence type="ECO:0000313" key="4">
    <source>
        <dbReference type="Proteomes" id="UP000075680"/>
    </source>
</evidence>
<feature type="domain" description="Zinc-ribbon" evidence="2">
    <location>
        <begin position="6"/>
        <end position="26"/>
    </location>
</feature>
<keyword evidence="1" id="KW-0472">Membrane</keyword>
<dbReference type="PATRIC" id="fig|52133.18.peg.2771"/>
<feature type="transmembrane region" description="Helical" evidence="1">
    <location>
        <begin position="33"/>
        <end position="51"/>
    </location>
</feature>
<dbReference type="EMBL" id="JRUE01000212">
    <property type="protein sequence ID" value="KXZ65968.1"/>
    <property type="molecule type" value="Genomic_DNA"/>
</dbReference>
<reference evidence="3 4" key="1">
    <citation type="journal article" date="2016" name="Sci. Rep.">
        <title>Genomic and phenotypic characterization of the species Acinetobacter venetianus.</title>
        <authorList>
            <person name="Fondi M."/>
            <person name="Maida I."/>
            <person name="Perrin E."/>
            <person name="Orlandini V."/>
            <person name="La Torre L."/>
            <person name="Bosi E."/>
            <person name="Negroni A."/>
            <person name="Zanaroli G."/>
            <person name="Fava F."/>
            <person name="Decorosi F."/>
            <person name="Giovannetti L."/>
            <person name="Viti C."/>
            <person name="Vaneechoutte M."/>
            <person name="Dijkshoorn L."/>
            <person name="Fani R."/>
        </authorList>
    </citation>
    <scope>NUCLEOTIDE SEQUENCE [LARGE SCALE GENOMIC DNA]</scope>
    <source>
        <strain evidence="3 4">LUH5627</strain>
    </source>
</reference>
<comment type="caution">
    <text evidence="3">The sequence shown here is derived from an EMBL/GenBank/DDBJ whole genome shotgun (WGS) entry which is preliminary data.</text>
</comment>
<organism evidence="3 4">
    <name type="scientific">Acinetobacter venetianus</name>
    <dbReference type="NCBI Taxonomy" id="52133"/>
    <lineage>
        <taxon>Bacteria</taxon>
        <taxon>Pseudomonadati</taxon>
        <taxon>Pseudomonadota</taxon>
        <taxon>Gammaproteobacteria</taxon>
        <taxon>Moraxellales</taxon>
        <taxon>Moraxellaceae</taxon>
        <taxon>Acinetobacter</taxon>
    </lineage>
</organism>
<dbReference type="RefSeq" id="WP_061519381.1">
    <property type="nucleotide sequence ID" value="NZ_JRUE01000212.1"/>
</dbReference>